<dbReference type="PROSITE" id="PS50977">
    <property type="entry name" value="HTH_TETR_2"/>
    <property type="match status" value="1"/>
</dbReference>
<gene>
    <name evidence="7" type="ORF">Q4610_21310</name>
</gene>
<dbReference type="RefSeq" id="WP_304537796.1">
    <property type="nucleotide sequence ID" value="NZ_JAUQOM010000044.1"/>
</dbReference>
<comment type="caution">
    <text evidence="7">The sequence shown here is derived from an EMBL/GenBank/DDBJ whole genome shotgun (WGS) entry which is preliminary data.</text>
</comment>
<dbReference type="SUPFAM" id="SSF46689">
    <property type="entry name" value="Homeodomain-like"/>
    <property type="match status" value="1"/>
</dbReference>
<keyword evidence="4" id="KW-0804">Transcription</keyword>
<evidence type="ECO:0000313" key="8">
    <source>
        <dbReference type="Proteomes" id="UP001176471"/>
    </source>
</evidence>
<dbReference type="SUPFAM" id="SSF48498">
    <property type="entry name" value="Tetracyclin repressor-like, C-terminal domain"/>
    <property type="match status" value="1"/>
</dbReference>
<evidence type="ECO:0000313" key="7">
    <source>
        <dbReference type="EMBL" id="MDO7837574.1"/>
    </source>
</evidence>
<organism evidence="7 8">
    <name type="scientific">Sphingobium cyanobacteriorum</name>
    <dbReference type="NCBI Taxonomy" id="3063954"/>
    <lineage>
        <taxon>Bacteria</taxon>
        <taxon>Pseudomonadati</taxon>
        <taxon>Pseudomonadota</taxon>
        <taxon>Alphaproteobacteria</taxon>
        <taxon>Sphingomonadales</taxon>
        <taxon>Sphingomonadaceae</taxon>
        <taxon>Sphingobium</taxon>
    </lineage>
</organism>
<dbReference type="Gene3D" id="1.10.357.10">
    <property type="entry name" value="Tetracycline Repressor, domain 2"/>
    <property type="match status" value="1"/>
</dbReference>
<dbReference type="InterPro" id="IPR001647">
    <property type="entry name" value="HTH_TetR"/>
</dbReference>
<accession>A0ABT8ZSR0</accession>
<keyword evidence="2" id="KW-0805">Transcription regulation</keyword>
<dbReference type="PANTHER" id="PTHR30055:SF226">
    <property type="entry name" value="HTH-TYPE TRANSCRIPTIONAL REGULATOR PKSA"/>
    <property type="match status" value="1"/>
</dbReference>
<reference evidence="7" key="1">
    <citation type="submission" date="2023-07" db="EMBL/GenBank/DDBJ databases">
        <title>Bacterial whole genome sequence for Sphingobium sp. HBC34.</title>
        <authorList>
            <person name="Le V."/>
            <person name="Ko S.-R."/>
            <person name="Ahn C.-Y."/>
            <person name="Oh H.-M."/>
        </authorList>
    </citation>
    <scope>NUCLEOTIDE SEQUENCE</scope>
    <source>
        <strain evidence="7">HBC34</strain>
    </source>
</reference>
<keyword evidence="8" id="KW-1185">Reference proteome</keyword>
<dbReference type="InterPro" id="IPR050109">
    <property type="entry name" value="HTH-type_TetR-like_transc_reg"/>
</dbReference>
<name>A0ABT8ZSR0_9SPHN</name>
<evidence type="ECO:0000256" key="3">
    <source>
        <dbReference type="ARBA" id="ARBA00023125"/>
    </source>
</evidence>
<evidence type="ECO:0000259" key="6">
    <source>
        <dbReference type="PROSITE" id="PS50977"/>
    </source>
</evidence>
<evidence type="ECO:0000256" key="2">
    <source>
        <dbReference type="ARBA" id="ARBA00023015"/>
    </source>
</evidence>
<keyword evidence="3 5" id="KW-0238">DNA-binding</keyword>
<evidence type="ECO:0000256" key="4">
    <source>
        <dbReference type="ARBA" id="ARBA00023163"/>
    </source>
</evidence>
<dbReference type="PANTHER" id="PTHR30055">
    <property type="entry name" value="HTH-TYPE TRANSCRIPTIONAL REGULATOR RUTR"/>
    <property type="match status" value="1"/>
</dbReference>
<keyword evidence="1" id="KW-0678">Repressor</keyword>
<dbReference type="Pfam" id="PF00440">
    <property type="entry name" value="TetR_N"/>
    <property type="match status" value="1"/>
</dbReference>
<proteinExistence type="predicted"/>
<dbReference type="EMBL" id="JAUQOM010000044">
    <property type="protein sequence ID" value="MDO7837574.1"/>
    <property type="molecule type" value="Genomic_DNA"/>
</dbReference>
<dbReference type="Pfam" id="PF13977">
    <property type="entry name" value="TetR_C_6"/>
    <property type="match status" value="1"/>
</dbReference>
<dbReference type="InterPro" id="IPR009057">
    <property type="entry name" value="Homeodomain-like_sf"/>
</dbReference>
<feature type="DNA-binding region" description="H-T-H motif" evidence="5">
    <location>
        <begin position="67"/>
        <end position="86"/>
    </location>
</feature>
<dbReference type="InterPro" id="IPR039538">
    <property type="entry name" value="BetI_C"/>
</dbReference>
<protein>
    <submittedName>
        <fullName evidence="7">TetR family transcriptional regulator</fullName>
    </submittedName>
</protein>
<dbReference type="Proteomes" id="UP001176471">
    <property type="component" value="Unassembled WGS sequence"/>
</dbReference>
<dbReference type="InterPro" id="IPR036271">
    <property type="entry name" value="Tet_transcr_reg_TetR-rel_C_sf"/>
</dbReference>
<feature type="domain" description="HTH tetR-type" evidence="6">
    <location>
        <begin position="44"/>
        <end position="104"/>
    </location>
</feature>
<sequence>MSTSRREAVDRGKPLNVAVSPALVVPEKAVPTIQFRPGVYAPGREAVTQILEAALDILINEGIRALTLRRIAAACQLRVGNVTYYFATKDELLRAVLDVVVDGYTEAVRDLRKRTDEPAEQRMALLIRILLEDIQSQATTNLFPELWALANRDRFVADCLNDIYRRGREVLLDLIAELNPGLDDTEREMVAVFVQASIEGMTLFAGHDKLFADRMPLLESISVKALVDLVRTIDTKTIRAGVRQPLWRRG</sequence>
<evidence type="ECO:0000256" key="1">
    <source>
        <dbReference type="ARBA" id="ARBA00022491"/>
    </source>
</evidence>
<evidence type="ECO:0000256" key="5">
    <source>
        <dbReference type="PROSITE-ProRule" id="PRU00335"/>
    </source>
</evidence>